<organism evidence="2 3">
    <name type="scientific">Rhinopithecimicrobium faecis</name>
    <dbReference type="NCBI Taxonomy" id="2820698"/>
    <lineage>
        <taxon>Bacteria</taxon>
        <taxon>Pseudomonadati</taxon>
        <taxon>Bacteroidota</taxon>
        <taxon>Sphingobacteriia</taxon>
        <taxon>Sphingobacteriales</taxon>
        <taxon>Sphingobacteriaceae</taxon>
        <taxon>Rhinopithecimicrobium</taxon>
    </lineage>
</organism>
<dbReference type="EMBL" id="JAGKSB010000002">
    <property type="protein sequence ID" value="MBP3942337.1"/>
    <property type="molecule type" value="Genomic_DNA"/>
</dbReference>
<feature type="transmembrane region" description="Helical" evidence="1">
    <location>
        <begin position="50"/>
        <end position="71"/>
    </location>
</feature>
<proteinExistence type="predicted"/>
<evidence type="ECO:0000313" key="2">
    <source>
        <dbReference type="EMBL" id="MBP3942337.1"/>
    </source>
</evidence>
<reference evidence="2" key="1">
    <citation type="submission" date="2021-03" db="EMBL/GenBank/DDBJ databases">
        <authorList>
            <person name="Lu T."/>
            <person name="Wang Q."/>
            <person name="Han X."/>
        </authorList>
    </citation>
    <scope>NUCLEOTIDE SEQUENCE</scope>
    <source>
        <strain evidence="2">WQ 2009</strain>
    </source>
</reference>
<feature type="transmembrane region" description="Helical" evidence="1">
    <location>
        <begin position="116"/>
        <end position="135"/>
    </location>
</feature>
<evidence type="ECO:0008006" key="4">
    <source>
        <dbReference type="Google" id="ProtNLM"/>
    </source>
</evidence>
<dbReference type="Proteomes" id="UP000679691">
    <property type="component" value="Unassembled WGS sequence"/>
</dbReference>
<sequence>MKVKAHFSSRCLHFFSTCFYFSVHTNMLIAVAAMAQCALSYLIFKSAISYPIILLEGSATLLLYNFSLYLAKPADPMRSPYKRTRWVFSHLPIMYLFSALAAIIFFYSFLNIGWTSRFFLAFTGLCSFSYSFPLYKQEGRWVGLRQLPTAKIFHIAAVWVLSSVCLPYVDLYSQGIIVDPYLLGTLMLLKFLFLLICTLPFDIRDLKQDSYYHLKTIPTLLGANKAKRLCYLLLITHSIALIFTSYGFAIQGGLWLTNLFIFGLLKGVIFKSQAHYHYAYLLDFAMIVQYALVFFISFFYG</sequence>
<name>A0A8T4HA42_9SPHI</name>
<keyword evidence="3" id="KW-1185">Reference proteome</keyword>
<protein>
    <recommendedName>
        <fullName evidence="4">UbiA prenyltransferase family protein</fullName>
    </recommendedName>
</protein>
<feature type="transmembrane region" description="Helical" evidence="1">
    <location>
        <begin position="254"/>
        <end position="271"/>
    </location>
</feature>
<evidence type="ECO:0000256" key="1">
    <source>
        <dbReference type="SAM" id="Phobius"/>
    </source>
</evidence>
<feature type="transmembrane region" description="Helical" evidence="1">
    <location>
        <begin position="181"/>
        <end position="201"/>
    </location>
</feature>
<evidence type="ECO:0000313" key="3">
    <source>
        <dbReference type="Proteomes" id="UP000679691"/>
    </source>
</evidence>
<feature type="transmembrane region" description="Helical" evidence="1">
    <location>
        <begin position="147"/>
        <end position="169"/>
    </location>
</feature>
<feature type="transmembrane region" description="Helical" evidence="1">
    <location>
        <begin position="92"/>
        <end position="110"/>
    </location>
</feature>
<keyword evidence="1" id="KW-0472">Membrane</keyword>
<feature type="transmembrane region" description="Helical" evidence="1">
    <location>
        <begin position="229"/>
        <end position="248"/>
    </location>
</feature>
<feature type="transmembrane region" description="Helical" evidence="1">
    <location>
        <begin position="278"/>
        <end position="300"/>
    </location>
</feature>
<keyword evidence="1" id="KW-1133">Transmembrane helix</keyword>
<gene>
    <name evidence="2" type="ORF">J5U18_01945</name>
</gene>
<accession>A0A8T4HA42</accession>
<comment type="caution">
    <text evidence="2">The sequence shown here is derived from an EMBL/GenBank/DDBJ whole genome shotgun (WGS) entry which is preliminary data.</text>
</comment>
<feature type="transmembrane region" description="Helical" evidence="1">
    <location>
        <begin position="12"/>
        <end position="44"/>
    </location>
</feature>
<keyword evidence="1" id="KW-0812">Transmembrane</keyword>
<dbReference type="AlphaFoldDB" id="A0A8T4HA42"/>